<protein>
    <submittedName>
        <fullName evidence="1">Uncharacterized protein</fullName>
    </submittedName>
</protein>
<sequence length="96" mass="10882">MCNCKNIRGASKEAFDQMVQLPYQGKTVSIDPCIVDEIKSLWAVGIHTLGSCCGHNNHEGTICVHERDVFEMIELGYELSTLYENRPDMFKLKSDE</sequence>
<name>A0A0F9SLJ0_9ZZZZ</name>
<accession>A0A0F9SLJ0</accession>
<dbReference type="AlphaFoldDB" id="A0A0F9SLJ0"/>
<comment type="caution">
    <text evidence="1">The sequence shown here is derived from an EMBL/GenBank/DDBJ whole genome shotgun (WGS) entry which is preliminary data.</text>
</comment>
<dbReference type="EMBL" id="LAZR01000596">
    <property type="protein sequence ID" value="KKN63237.1"/>
    <property type="molecule type" value="Genomic_DNA"/>
</dbReference>
<evidence type="ECO:0000313" key="1">
    <source>
        <dbReference type="EMBL" id="KKN63237.1"/>
    </source>
</evidence>
<gene>
    <name evidence="1" type="ORF">LCGC14_0503550</name>
</gene>
<proteinExistence type="predicted"/>
<reference evidence="1" key="1">
    <citation type="journal article" date="2015" name="Nature">
        <title>Complex archaea that bridge the gap between prokaryotes and eukaryotes.</title>
        <authorList>
            <person name="Spang A."/>
            <person name="Saw J.H."/>
            <person name="Jorgensen S.L."/>
            <person name="Zaremba-Niedzwiedzka K."/>
            <person name="Martijn J."/>
            <person name="Lind A.E."/>
            <person name="van Eijk R."/>
            <person name="Schleper C."/>
            <person name="Guy L."/>
            <person name="Ettema T.J."/>
        </authorList>
    </citation>
    <scope>NUCLEOTIDE SEQUENCE</scope>
</reference>
<organism evidence="1">
    <name type="scientific">marine sediment metagenome</name>
    <dbReference type="NCBI Taxonomy" id="412755"/>
    <lineage>
        <taxon>unclassified sequences</taxon>
        <taxon>metagenomes</taxon>
        <taxon>ecological metagenomes</taxon>
    </lineage>
</organism>